<feature type="region of interest" description="Disordered" evidence="1">
    <location>
        <begin position="58"/>
        <end position="113"/>
    </location>
</feature>
<reference evidence="2 3" key="1">
    <citation type="journal article" date="2021" name="BMC Genomics">
        <title>Datura genome reveals duplications of psychoactive alkaloid biosynthetic genes and high mutation rate following tissue culture.</title>
        <authorList>
            <person name="Rajewski A."/>
            <person name="Carter-House D."/>
            <person name="Stajich J."/>
            <person name="Litt A."/>
        </authorList>
    </citation>
    <scope>NUCLEOTIDE SEQUENCE [LARGE SCALE GENOMIC DNA]</scope>
    <source>
        <strain evidence="2">AR-01</strain>
    </source>
</reference>
<protein>
    <submittedName>
        <fullName evidence="2">Uncharacterized protein</fullName>
    </submittedName>
</protein>
<gene>
    <name evidence="2" type="ORF">HAX54_025557</name>
</gene>
<keyword evidence="3" id="KW-1185">Reference proteome</keyword>
<proteinExistence type="predicted"/>
<accession>A0ABS8S743</accession>
<evidence type="ECO:0000256" key="1">
    <source>
        <dbReference type="SAM" id="MobiDB-lite"/>
    </source>
</evidence>
<sequence>MLLISSKKVTSQKDVIELSLNITVKAVRHNFYAVQKLIKTRKGLTHGEKRLRCTIAWGDGRDTRRAPHGRSRSGAISQQEISETTRGRSQNTNKFRNYKPRDLPRRFLSRRSR</sequence>
<feature type="compositionally biased region" description="Polar residues" evidence="1">
    <location>
        <begin position="74"/>
        <end position="95"/>
    </location>
</feature>
<evidence type="ECO:0000313" key="3">
    <source>
        <dbReference type="Proteomes" id="UP000823775"/>
    </source>
</evidence>
<dbReference type="Proteomes" id="UP000823775">
    <property type="component" value="Unassembled WGS sequence"/>
</dbReference>
<comment type="caution">
    <text evidence="2">The sequence shown here is derived from an EMBL/GenBank/DDBJ whole genome shotgun (WGS) entry which is preliminary data.</text>
</comment>
<evidence type="ECO:0000313" key="2">
    <source>
        <dbReference type="EMBL" id="MCD7454663.1"/>
    </source>
</evidence>
<dbReference type="EMBL" id="JACEIK010000310">
    <property type="protein sequence ID" value="MCD7454663.1"/>
    <property type="molecule type" value="Genomic_DNA"/>
</dbReference>
<organism evidence="2 3">
    <name type="scientific">Datura stramonium</name>
    <name type="common">Jimsonweed</name>
    <name type="synonym">Common thornapple</name>
    <dbReference type="NCBI Taxonomy" id="4076"/>
    <lineage>
        <taxon>Eukaryota</taxon>
        <taxon>Viridiplantae</taxon>
        <taxon>Streptophyta</taxon>
        <taxon>Embryophyta</taxon>
        <taxon>Tracheophyta</taxon>
        <taxon>Spermatophyta</taxon>
        <taxon>Magnoliopsida</taxon>
        <taxon>eudicotyledons</taxon>
        <taxon>Gunneridae</taxon>
        <taxon>Pentapetalae</taxon>
        <taxon>asterids</taxon>
        <taxon>lamiids</taxon>
        <taxon>Solanales</taxon>
        <taxon>Solanaceae</taxon>
        <taxon>Solanoideae</taxon>
        <taxon>Datureae</taxon>
        <taxon>Datura</taxon>
    </lineage>
</organism>
<name>A0ABS8S743_DATST</name>